<name>A0A6M4GWI3_9PROT</name>
<keyword evidence="8" id="KW-1185">Reference proteome</keyword>
<feature type="domain" description="Multidrug resistance protein MdtA-like C-terminal permuted SH3" evidence="6">
    <location>
        <begin position="291"/>
        <end position="341"/>
    </location>
</feature>
<evidence type="ECO:0000259" key="6">
    <source>
        <dbReference type="Pfam" id="PF25967"/>
    </source>
</evidence>
<feature type="domain" description="CusB-like beta-barrel" evidence="5">
    <location>
        <begin position="203"/>
        <end position="274"/>
    </location>
</feature>
<dbReference type="PANTHER" id="PTHR30469">
    <property type="entry name" value="MULTIDRUG RESISTANCE PROTEIN MDTA"/>
    <property type="match status" value="1"/>
</dbReference>
<dbReference type="EMBL" id="CP053069">
    <property type="protein sequence ID" value="QJR11609.1"/>
    <property type="molecule type" value="Genomic_DNA"/>
</dbReference>
<accession>A0A6M4GWI3</accession>
<reference evidence="7 8" key="1">
    <citation type="submission" date="2020-04" db="EMBL/GenBank/DDBJ databases">
        <title>Usitatibacter rugosus gen. nov., sp. nov. and Usitatibacter palustris sp. nov., novel members of Usitatibacteraceae fam. nov. within the order Nitrosomonadales isolated from soil.</title>
        <authorList>
            <person name="Huber K.J."/>
            <person name="Neumann-Schaal M."/>
            <person name="Geppert A."/>
            <person name="Luckner M."/>
            <person name="Wanner G."/>
            <person name="Overmann J."/>
        </authorList>
    </citation>
    <scope>NUCLEOTIDE SEQUENCE [LARGE SCALE GENOMIC DNA]</scope>
    <source>
        <strain evidence="7 8">0125_3</strain>
    </source>
</reference>
<dbReference type="AlphaFoldDB" id="A0A6M4GWI3"/>
<evidence type="ECO:0000256" key="3">
    <source>
        <dbReference type="ARBA" id="ARBA00022448"/>
    </source>
</evidence>
<proteinExistence type="inferred from homology"/>
<dbReference type="GO" id="GO:0015562">
    <property type="term" value="F:efflux transmembrane transporter activity"/>
    <property type="evidence" value="ECO:0007669"/>
    <property type="project" value="TreeGrafter"/>
</dbReference>
<dbReference type="Gene3D" id="2.40.420.20">
    <property type="match status" value="1"/>
</dbReference>
<evidence type="ECO:0000259" key="4">
    <source>
        <dbReference type="Pfam" id="PF25917"/>
    </source>
</evidence>
<organism evidence="7 8">
    <name type="scientific">Usitatibacter rugosus</name>
    <dbReference type="NCBI Taxonomy" id="2732067"/>
    <lineage>
        <taxon>Bacteria</taxon>
        <taxon>Pseudomonadati</taxon>
        <taxon>Pseudomonadota</taxon>
        <taxon>Betaproteobacteria</taxon>
        <taxon>Nitrosomonadales</taxon>
        <taxon>Usitatibacteraceae</taxon>
        <taxon>Usitatibacter</taxon>
    </lineage>
</organism>
<dbReference type="GO" id="GO:1990281">
    <property type="term" value="C:efflux pump complex"/>
    <property type="evidence" value="ECO:0007669"/>
    <property type="project" value="TreeGrafter"/>
</dbReference>
<feature type="domain" description="Multidrug resistance protein MdtA-like barrel-sandwich hybrid" evidence="4">
    <location>
        <begin position="58"/>
        <end position="190"/>
    </location>
</feature>
<dbReference type="Pfam" id="PF25967">
    <property type="entry name" value="RND-MFP_C"/>
    <property type="match status" value="1"/>
</dbReference>
<dbReference type="SUPFAM" id="SSF111369">
    <property type="entry name" value="HlyD-like secretion proteins"/>
    <property type="match status" value="1"/>
</dbReference>
<dbReference type="Proteomes" id="UP000501534">
    <property type="component" value="Chromosome"/>
</dbReference>
<dbReference type="NCBIfam" id="TIGR01730">
    <property type="entry name" value="RND_mfp"/>
    <property type="match status" value="1"/>
</dbReference>
<comment type="subcellular location">
    <subcellularLocation>
        <location evidence="1">Cell envelope</location>
    </subcellularLocation>
</comment>
<evidence type="ECO:0000313" key="7">
    <source>
        <dbReference type="EMBL" id="QJR11609.1"/>
    </source>
</evidence>
<dbReference type="RefSeq" id="WP_171093086.1">
    <property type="nucleotide sequence ID" value="NZ_CP053069.1"/>
</dbReference>
<dbReference type="PANTHER" id="PTHR30469:SF38">
    <property type="entry name" value="HLYD FAMILY SECRETION PROTEIN"/>
    <property type="match status" value="1"/>
</dbReference>
<dbReference type="InterPro" id="IPR058627">
    <property type="entry name" value="MdtA-like_C"/>
</dbReference>
<dbReference type="InterPro" id="IPR058625">
    <property type="entry name" value="MdtA-like_BSH"/>
</dbReference>
<protein>
    <submittedName>
        <fullName evidence="7">Multidrug resistance protein MdtA</fullName>
    </submittedName>
</protein>
<evidence type="ECO:0000259" key="5">
    <source>
        <dbReference type="Pfam" id="PF25954"/>
    </source>
</evidence>
<dbReference type="InterPro" id="IPR006143">
    <property type="entry name" value="RND_pump_MFP"/>
</dbReference>
<gene>
    <name evidence="7" type="primary">mdtA_4</name>
    <name evidence="7" type="ORF">DSM104443_02688</name>
</gene>
<dbReference type="InterPro" id="IPR058792">
    <property type="entry name" value="Beta-barrel_RND_2"/>
</dbReference>
<dbReference type="Pfam" id="PF25917">
    <property type="entry name" value="BSH_RND"/>
    <property type="match status" value="1"/>
</dbReference>
<evidence type="ECO:0000256" key="1">
    <source>
        <dbReference type="ARBA" id="ARBA00004196"/>
    </source>
</evidence>
<dbReference type="KEGG" id="uru:DSM104443_02688"/>
<dbReference type="PROSITE" id="PS51257">
    <property type="entry name" value="PROKAR_LIPOPROTEIN"/>
    <property type="match status" value="1"/>
</dbReference>
<keyword evidence="3" id="KW-0813">Transport</keyword>
<comment type="similarity">
    <text evidence="2">Belongs to the membrane fusion protein (MFP) (TC 8.A.1) family.</text>
</comment>
<dbReference type="Gene3D" id="2.40.30.170">
    <property type="match status" value="1"/>
</dbReference>
<evidence type="ECO:0000313" key="8">
    <source>
        <dbReference type="Proteomes" id="UP000501534"/>
    </source>
</evidence>
<sequence>MKHVLSLAALAAVLAACGGSKTPTEAVRPVLTQKVAAGAAAARDVYSGEVRARYETDLGFRIAGKILKREVDAGARVKKGQVLARLDPEDAKLAADAARAQTASSESDLALAKSELDRSADLLDKKFISQSAYDAKKNIYNAAQAKHDQMKSQAAISTNQAGYTTLTADADGVVLVAMAEPGQVVTAGQAVLKLAHAGEKDVVLNAPEGQLARFRVGEDVGISLWADPQKVFRGRIREVAGGADAVTRTYTVKVAAIDPPPTAYIGMTANVLFAPTVDAGLTLLPLGAIAGDRDAPAVWIVDPKTSAVQLRRVKLGAFREDGATVLEGLAPGEVVVTAGVHKLRAGQVVRVAESGKPAAVADGR</sequence>
<dbReference type="Gene3D" id="1.10.287.470">
    <property type="entry name" value="Helix hairpin bin"/>
    <property type="match status" value="1"/>
</dbReference>
<dbReference type="Gene3D" id="2.40.50.100">
    <property type="match status" value="1"/>
</dbReference>
<evidence type="ECO:0000256" key="2">
    <source>
        <dbReference type="ARBA" id="ARBA00009477"/>
    </source>
</evidence>
<dbReference type="Pfam" id="PF25954">
    <property type="entry name" value="Beta-barrel_RND_2"/>
    <property type="match status" value="1"/>
</dbReference>